<feature type="signal peptide" evidence="1">
    <location>
        <begin position="1"/>
        <end position="24"/>
    </location>
</feature>
<evidence type="ECO:0000313" key="2">
    <source>
        <dbReference type="EMBL" id="GLQ34517.1"/>
    </source>
</evidence>
<protein>
    <recommendedName>
        <fullName evidence="4">Lipoprotein</fullName>
    </recommendedName>
</protein>
<reference evidence="3" key="1">
    <citation type="journal article" date="2019" name="Int. J. Syst. Evol. Microbiol.">
        <title>The Global Catalogue of Microorganisms (GCM) 10K type strain sequencing project: providing services to taxonomists for standard genome sequencing and annotation.</title>
        <authorList>
            <consortium name="The Broad Institute Genomics Platform"/>
            <consortium name="The Broad Institute Genome Sequencing Center for Infectious Disease"/>
            <person name="Wu L."/>
            <person name="Ma J."/>
        </authorList>
    </citation>
    <scope>NUCLEOTIDE SEQUENCE [LARGE SCALE GENOMIC DNA]</scope>
    <source>
        <strain evidence="3">NBRC 110140</strain>
    </source>
</reference>
<sequence length="171" mass="18496">MRTLLLAVAAISTLSFSHSSPAQAQTGDGSLAAQLFIEGCLPNPGDGQLSILNFTRNRDLTKDSTHSKGSLLGSGSSTNQFWHYNGRVFGFVYDASFGKAACSGVVSKPANLEQTMQEAFDHLVRAGVFSPSQARKKVRNKKTRYIIKMHGYTIQIGRNLTGKNMSISLVP</sequence>
<dbReference type="RefSeq" id="WP_284376314.1">
    <property type="nucleotide sequence ID" value="NZ_BSNN01000002.1"/>
</dbReference>
<proteinExistence type="predicted"/>
<comment type="caution">
    <text evidence="2">The sequence shown here is derived from an EMBL/GenBank/DDBJ whole genome shotgun (WGS) entry which is preliminary data.</text>
</comment>
<gene>
    <name evidence="2" type="ORF">GCM10007939_08000</name>
</gene>
<keyword evidence="1" id="KW-0732">Signal</keyword>
<accession>A0ABQ5VTM8</accession>
<evidence type="ECO:0008006" key="4">
    <source>
        <dbReference type="Google" id="ProtNLM"/>
    </source>
</evidence>
<dbReference type="Proteomes" id="UP001156694">
    <property type="component" value="Unassembled WGS sequence"/>
</dbReference>
<feature type="chain" id="PRO_5045945576" description="Lipoprotein" evidence="1">
    <location>
        <begin position="25"/>
        <end position="171"/>
    </location>
</feature>
<dbReference type="EMBL" id="BSNN01000002">
    <property type="protein sequence ID" value="GLQ34517.1"/>
    <property type="molecule type" value="Genomic_DNA"/>
</dbReference>
<organism evidence="2 3">
    <name type="scientific">Amylibacter marinus</name>
    <dbReference type="NCBI Taxonomy" id="1475483"/>
    <lineage>
        <taxon>Bacteria</taxon>
        <taxon>Pseudomonadati</taxon>
        <taxon>Pseudomonadota</taxon>
        <taxon>Alphaproteobacteria</taxon>
        <taxon>Rhodobacterales</taxon>
        <taxon>Paracoccaceae</taxon>
        <taxon>Amylibacter</taxon>
    </lineage>
</organism>
<keyword evidence="3" id="KW-1185">Reference proteome</keyword>
<evidence type="ECO:0000256" key="1">
    <source>
        <dbReference type="SAM" id="SignalP"/>
    </source>
</evidence>
<evidence type="ECO:0000313" key="3">
    <source>
        <dbReference type="Proteomes" id="UP001156694"/>
    </source>
</evidence>
<name>A0ABQ5VTM8_9RHOB</name>